<sequence length="144" mass="16161">MIDVREMTISDYDQAYRLWSEIEGLALSEADSRSSIDSYLKRNAGLSYIAETDGKVIGTILAGHDGRRGFIYHLAVDPDFRKRKLGLKLVSKSLQSLAEQGIDKCHIFVIDNNFTGNLFWSAAGWEKRSGFFVYSKDTRSGDGI</sequence>
<protein>
    <submittedName>
        <fullName evidence="2">GNAT family N-acetyltransferase</fullName>
        <ecNumber evidence="2">2.3.1.-</ecNumber>
    </submittedName>
</protein>
<dbReference type="SUPFAM" id="SSF55729">
    <property type="entry name" value="Acyl-CoA N-acyltransferases (Nat)"/>
    <property type="match status" value="1"/>
</dbReference>
<dbReference type="Proteomes" id="UP001597180">
    <property type="component" value="Unassembled WGS sequence"/>
</dbReference>
<keyword evidence="3" id="KW-1185">Reference proteome</keyword>
<dbReference type="EMBL" id="JBHTLU010000013">
    <property type="protein sequence ID" value="MFD1220761.1"/>
    <property type="molecule type" value="Genomic_DNA"/>
</dbReference>
<dbReference type="Pfam" id="PF00583">
    <property type="entry name" value="Acetyltransf_1"/>
    <property type="match status" value="1"/>
</dbReference>
<feature type="domain" description="N-acetyltransferase" evidence="1">
    <location>
        <begin position="2"/>
        <end position="144"/>
    </location>
</feature>
<dbReference type="InterPro" id="IPR016181">
    <property type="entry name" value="Acyl_CoA_acyltransferase"/>
</dbReference>
<organism evidence="2 3">
    <name type="scientific">Paenibacillus vulneris</name>
    <dbReference type="NCBI Taxonomy" id="1133364"/>
    <lineage>
        <taxon>Bacteria</taxon>
        <taxon>Bacillati</taxon>
        <taxon>Bacillota</taxon>
        <taxon>Bacilli</taxon>
        <taxon>Bacillales</taxon>
        <taxon>Paenibacillaceae</taxon>
        <taxon>Paenibacillus</taxon>
    </lineage>
</organism>
<comment type="caution">
    <text evidence="2">The sequence shown here is derived from an EMBL/GenBank/DDBJ whole genome shotgun (WGS) entry which is preliminary data.</text>
</comment>
<proteinExistence type="predicted"/>
<gene>
    <name evidence="2" type="ORF">ACFQ4B_11560</name>
</gene>
<keyword evidence="2" id="KW-0012">Acyltransferase</keyword>
<evidence type="ECO:0000259" key="1">
    <source>
        <dbReference type="PROSITE" id="PS51186"/>
    </source>
</evidence>
<dbReference type="Gene3D" id="3.40.630.30">
    <property type="match status" value="1"/>
</dbReference>
<evidence type="ECO:0000313" key="2">
    <source>
        <dbReference type="EMBL" id="MFD1220761.1"/>
    </source>
</evidence>
<dbReference type="GO" id="GO:0016746">
    <property type="term" value="F:acyltransferase activity"/>
    <property type="evidence" value="ECO:0007669"/>
    <property type="project" value="UniProtKB-KW"/>
</dbReference>
<dbReference type="EC" id="2.3.1.-" evidence="2"/>
<evidence type="ECO:0000313" key="3">
    <source>
        <dbReference type="Proteomes" id="UP001597180"/>
    </source>
</evidence>
<dbReference type="RefSeq" id="WP_079912004.1">
    <property type="nucleotide sequence ID" value="NZ_BAABJG010000006.1"/>
</dbReference>
<dbReference type="CDD" id="cd04301">
    <property type="entry name" value="NAT_SF"/>
    <property type="match status" value="1"/>
</dbReference>
<dbReference type="InterPro" id="IPR000182">
    <property type="entry name" value="GNAT_dom"/>
</dbReference>
<dbReference type="PROSITE" id="PS51186">
    <property type="entry name" value="GNAT"/>
    <property type="match status" value="1"/>
</dbReference>
<reference evidence="3" key="1">
    <citation type="journal article" date="2019" name="Int. J. Syst. Evol. Microbiol.">
        <title>The Global Catalogue of Microorganisms (GCM) 10K type strain sequencing project: providing services to taxonomists for standard genome sequencing and annotation.</title>
        <authorList>
            <consortium name="The Broad Institute Genomics Platform"/>
            <consortium name="The Broad Institute Genome Sequencing Center for Infectious Disease"/>
            <person name="Wu L."/>
            <person name="Ma J."/>
        </authorList>
    </citation>
    <scope>NUCLEOTIDE SEQUENCE [LARGE SCALE GENOMIC DNA]</scope>
    <source>
        <strain evidence="3">CCUG 53270</strain>
    </source>
</reference>
<accession>A0ABW3UJJ8</accession>
<keyword evidence="2" id="KW-0808">Transferase</keyword>
<name>A0ABW3UJJ8_9BACL</name>